<dbReference type="SUPFAM" id="SSF57756">
    <property type="entry name" value="Retrovirus zinc finger-like domains"/>
    <property type="match status" value="1"/>
</dbReference>
<dbReference type="HOGENOM" id="CLU_343576_0_0_1"/>
<dbReference type="InterPro" id="IPR036875">
    <property type="entry name" value="Znf_CCHC_sf"/>
</dbReference>
<keyword evidence="5" id="KW-1185">Reference proteome</keyword>
<dbReference type="EMBL" id="KN832992">
    <property type="protein sequence ID" value="KIM83088.1"/>
    <property type="molecule type" value="Genomic_DNA"/>
</dbReference>
<keyword evidence="3" id="KW-0472">Membrane</keyword>
<dbReference type="AlphaFoldDB" id="A0A0C3B9Y5"/>
<keyword evidence="1" id="KW-0507">mRNA processing</keyword>
<feature type="region of interest" description="Disordered" evidence="2">
    <location>
        <begin position="76"/>
        <end position="99"/>
    </location>
</feature>
<feature type="transmembrane region" description="Helical" evidence="3">
    <location>
        <begin position="49"/>
        <end position="67"/>
    </location>
</feature>
<reference evidence="5" key="2">
    <citation type="submission" date="2015-01" db="EMBL/GenBank/DDBJ databases">
        <title>Evolutionary Origins and Diversification of the Mycorrhizal Mutualists.</title>
        <authorList>
            <consortium name="DOE Joint Genome Institute"/>
            <consortium name="Mycorrhizal Genomics Consortium"/>
            <person name="Kohler A."/>
            <person name="Kuo A."/>
            <person name="Nagy L.G."/>
            <person name="Floudas D."/>
            <person name="Copeland A."/>
            <person name="Barry K.W."/>
            <person name="Cichocki N."/>
            <person name="Veneault-Fourrey C."/>
            <person name="LaButti K."/>
            <person name="Lindquist E.A."/>
            <person name="Lipzen A."/>
            <person name="Lundell T."/>
            <person name="Morin E."/>
            <person name="Murat C."/>
            <person name="Riley R."/>
            <person name="Ohm R."/>
            <person name="Sun H."/>
            <person name="Tunlid A."/>
            <person name="Henrissat B."/>
            <person name="Grigoriev I.V."/>
            <person name="Hibbett D.S."/>
            <person name="Martin F."/>
        </authorList>
    </citation>
    <scope>NUCLEOTIDE SEQUENCE [LARGE SCALE GENOMIC DNA]</scope>
    <source>
        <strain evidence="5">F 1598</strain>
    </source>
</reference>
<sequence>MFSPPIHAVRLDQFTLPLTSDSLALLGIILDVFAILCARFAIPSMYCDLLAIIIYLLRFLVISGIFAPRPSPSGTLISATQRPHTPRLQSETSQTSHIAPSTRPIAMPLRCDRSAPHFDPSQPRELHRYFADLAVHFARSEIDSDQEKKCYACRYVDIDTEELWELRLEYSDHAKSFSDFVQAIYRLYPGAEGQRQWLMADMEKLVEERSRMDIRTLGDLGDYYRRFIAITAFLCGRNRLSDCDQSQAFMRGFSCGLCDRVLRRLQLKFPDHLADDPYCLDDIYEAAQFILHGTATSLSIMATLHNPLINPTPRNIAEQRAPSRDSASHRVTARAIASHRVTPPDIAEYHVTSLGTADHRATSYSSHTGSVFDRASRNRVETPLCNFCGRSNHFIRQCPDAEEYVQLGRCRRTLEGKIALPTGSFVSRNIPGRFMKLRINEWHHRNPGYLPTQTSSGLSITNCSDFIARELDQPRNTLTLHASPSLNIVEHCKTSRGTAEHRATPSRDSVLHRVTSLNVAQHSVTSPSIAEHCGASRSTIEHRATIAEHRATPCDSASHRVTSLNVAQHSVTSPSIAEHCGASRGTIEHRATSCDTASRRVTSPNIAKHRVTSCDIAEHRPTLHTVPTPSSDTPPHSPVTADHFSSHSAYGPRGTLESIAPHQNMRILSPVHSDIAPTVDISDSRLSATSRIKAIECELAQLRNHAKLTPHSAYCAPESADVSDHDPDPAIIFRRSA</sequence>
<dbReference type="GO" id="GO:0008270">
    <property type="term" value="F:zinc ion binding"/>
    <property type="evidence" value="ECO:0007669"/>
    <property type="project" value="InterPro"/>
</dbReference>
<feature type="transmembrane region" description="Helical" evidence="3">
    <location>
        <begin position="23"/>
        <end position="42"/>
    </location>
</feature>
<reference evidence="4 5" key="1">
    <citation type="submission" date="2014-04" db="EMBL/GenBank/DDBJ databases">
        <authorList>
            <consortium name="DOE Joint Genome Institute"/>
            <person name="Kuo A."/>
            <person name="Tarkka M."/>
            <person name="Buscot F."/>
            <person name="Kohler A."/>
            <person name="Nagy L.G."/>
            <person name="Floudas D."/>
            <person name="Copeland A."/>
            <person name="Barry K.W."/>
            <person name="Cichocki N."/>
            <person name="Veneault-Fourrey C."/>
            <person name="LaButti K."/>
            <person name="Lindquist E.A."/>
            <person name="Lipzen A."/>
            <person name="Lundell T."/>
            <person name="Morin E."/>
            <person name="Murat C."/>
            <person name="Sun H."/>
            <person name="Tunlid A."/>
            <person name="Henrissat B."/>
            <person name="Grigoriev I.V."/>
            <person name="Hibbett D.S."/>
            <person name="Martin F."/>
            <person name="Nordberg H.P."/>
            <person name="Cantor M.N."/>
            <person name="Hua S.X."/>
        </authorList>
    </citation>
    <scope>NUCLEOTIDE SEQUENCE [LARGE SCALE GENOMIC DNA]</scope>
    <source>
        <strain evidence="4 5">F 1598</strain>
    </source>
</reference>
<keyword evidence="3" id="KW-1133">Transmembrane helix</keyword>
<feature type="compositionally biased region" description="Low complexity" evidence="2">
    <location>
        <begin position="625"/>
        <end position="640"/>
    </location>
</feature>
<evidence type="ECO:0000313" key="4">
    <source>
        <dbReference type="EMBL" id="KIM83088.1"/>
    </source>
</evidence>
<protein>
    <recommendedName>
        <fullName evidence="6">CCHC-type domain-containing protein</fullName>
    </recommendedName>
</protein>
<dbReference type="Proteomes" id="UP000054166">
    <property type="component" value="Unassembled WGS sequence"/>
</dbReference>
<feature type="region of interest" description="Disordered" evidence="2">
    <location>
        <begin position="625"/>
        <end position="645"/>
    </location>
</feature>
<evidence type="ECO:0000256" key="3">
    <source>
        <dbReference type="SAM" id="Phobius"/>
    </source>
</evidence>
<evidence type="ECO:0000313" key="5">
    <source>
        <dbReference type="Proteomes" id="UP000054166"/>
    </source>
</evidence>
<dbReference type="GO" id="GO:0003676">
    <property type="term" value="F:nucleic acid binding"/>
    <property type="evidence" value="ECO:0007669"/>
    <property type="project" value="InterPro"/>
</dbReference>
<dbReference type="InParanoid" id="A0A0C3B9Y5"/>
<proteinExistence type="predicted"/>
<accession>A0A0C3B9Y5</accession>
<dbReference type="GO" id="GO:0006397">
    <property type="term" value="P:mRNA processing"/>
    <property type="evidence" value="ECO:0007669"/>
    <property type="project" value="UniProtKB-KW"/>
</dbReference>
<keyword evidence="3" id="KW-0812">Transmembrane</keyword>
<dbReference type="OrthoDB" id="3252634at2759"/>
<evidence type="ECO:0000256" key="1">
    <source>
        <dbReference type="ARBA" id="ARBA00022664"/>
    </source>
</evidence>
<evidence type="ECO:0008006" key="6">
    <source>
        <dbReference type="Google" id="ProtNLM"/>
    </source>
</evidence>
<name>A0A0C3B9Y5_PILCF</name>
<evidence type="ECO:0000256" key="2">
    <source>
        <dbReference type="SAM" id="MobiDB-lite"/>
    </source>
</evidence>
<dbReference type="STRING" id="765440.A0A0C3B9Y5"/>
<gene>
    <name evidence="4" type="ORF">PILCRDRAFT_7504</name>
</gene>
<organism evidence="4 5">
    <name type="scientific">Piloderma croceum (strain F 1598)</name>
    <dbReference type="NCBI Taxonomy" id="765440"/>
    <lineage>
        <taxon>Eukaryota</taxon>
        <taxon>Fungi</taxon>
        <taxon>Dikarya</taxon>
        <taxon>Basidiomycota</taxon>
        <taxon>Agaricomycotina</taxon>
        <taxon>Agaricomycetes</taxon>
        <taxon>Agaricomycetidae</taxon>
        <taxon>Atheliales</taxon>
        <taxon>Atheliaceae</taxon>
        <taxon>Piloderma</taxon>
    </lineage>
</organism>